<gene>
    <name evidence="11" type="ORF">TTHERM_00706250</name>
</gene>
<evidence type="ECO:0000256" key="8">
    <source>
        <dbReference type="SAM" id="MobiDB-lite"/>
    </source>
</evidence>
<feature type="region of interest" description="Disordered" evidence="8">
    <location>
        <begin position="199"/>
        <end position="228"/>
    </location>
</feature>
<feature type="transmembrane region" description="Helical" evidence="9">
    <location>
        <begin position="7"/>
        <end position="25"/>
    </location>
</feature>
<dbReference type="STRING" id="312017.I7MHZ5"/>
<dbReference type="GO" id="GO:0046872">
    <property type="term" value="F:metal ion binding"/>
    <property type="evidence" value="ECO:0007669"/>
    <property type="project" value="UniProtKB-KW"/>
</dbReference>
<dbReference type="EMBL" id="GG662794">
    <property type="protein sequence ID" value="EAR90710.2"/>
    <property type="molecule type" value="Genomic_DNA"/>
</dbReference>
<keyword evidence="7" id="KW-0175">Coiled coil</keyword>
<keyword evidence="2" id="KW-0479">Metal-binding</keyword>
<keyword evidence="9" id="KW-1133">Transmembrane helix</keyword>
<dbReference type="GeneID" id="7840188"/>
<dbReference type="Proteomes" id="UP000009168">
    <property type="component" value="Unassembled WGS sequence"/>
</dbReference>
<dbReference type="OrthoDB" id="286193at2759"/>
<evidence type="ECO:0000256" key="5">
    <source>
        <dbReference type="ARBA" id="ARBA00023136"/>
    </source>
</evidence>
<dbReference type="SMART" id="SM00332">
    <property type="entry name" value="PP2Cc"/>
    <property type="match status" value="1"/>
</dbReference>
<dbReference type="InterPro" id="IPR015655">
    <property type="entry name" value="PP2C"/>
</dbReference>
<evidence type="ECO:0000259" key="10">
    <source>
        <dbReference type="PROSITE" id="PS51746"/>
    </source>
</evidence>
<dbReference type="KEGG" id="tet:TTHERM_00706250"/>
<protein>
    <submittedName>
        <fullName evidence="11">Protein phosphatase 2c</fullName>
    </submittedName>
</protein>
<dbReference type="eggNOG" id="KOG0698">
    <property type="taxonomic scope" value="Eukaryota"/>
</dbReference>
<feature type="domain" description="PPM-type phosphatase" evidence="10">
    <location>
        <begin position="364"/>
        <end position="615"/>
    </location>
</feature>
<evidence type="ECO:0000256" key="2">
    <source>
        <dbReference type="ARBA" id="ARBA00022723"/>
    </source>
</evidence>
<feature type="region of interest" description="Disordered" evidence="8">
    <location>
        <begin position="248"/>
        <end position="276"/>
    </location>
</feature>
<evidence type="ECO:0000256" key="6">
    <source>
        <dbReference type="RuleBase" id="RU003465"/>
    </source>
</evidence>
<dbReference type="Pfam" id="PF00481">
    <property type="entry name" value="PP2C"/>
    <property type="match status" value="1"/>
</dbReference>
<dbReference type="RefSeq" id="XP_001010955.2">
    <property type="nucleotide sequence ID" value="XM_001010955.2"/>
</dbReference>
<keyword evidence="3 6" id="KW-0378">Hydrolase</keyword>
<dbReference type="Gene3D" id="3.60.40.10">
    <property type="entry name" value="PPM-type phosphatase domain"/>
    <property type="match status" value="1"/>
</dbReference>
<accession>I7MHZ5</accession>
<feature type="coiled-coil region" evidence="7">
    <location>
        <begin position="80"/>
        <end position="111"/>
    </location>
</feature>
<sequence length="638" mass="74252">MRIIQSIFYIKINLVNFFFIIDLSIQEVIQYLVTQFIFVCKQCLYVYKKSKQKENKQTNKQTNKVAILFRLIRLFDNIQKINQKKQLEKEILKKQKLKEKQQDQLQQLQLNKTIIDLNQYQWQLICTKIIKQSKIYKEKKLIITITKEVQQEIYKPIFAIFSSSFYYLIAMISLQQHEVIDNHSNNIFFSSNSPFKMQSDSTQTTVNSYQNSPIDNNNYQGQQSLSDEKLQNNYQSESLEKLREYPMLQQQDSSTEESNNNQDDLSQNTQQVGEDTNQKTFSHLRNLSYSEMKVQDNQLNENDIQVCGVEDDDDSSEEKPLQLPFAFDDEEEGESADQNTYSCDQEYQSDMFEQDSDLKESNSLYSCISIKGNRKEMQDKYSVYISYPNLQFYGVFDGHGNDSIANYLKNNLFQAILSHPSFFNNVEEAITSTFISLDEYFQESQEFQGSGCVCVCALIVNGNIYVANLGDCRAVIFDKFGNSRDLSFDHTPSNRKDEVERIISQNGFCLRSGSQLRVSGELNVTRAFGDKRYKPFIIAEPEIIVYDIYSLLSEFQFRDIFLVLASDGLWHDYNISTANELCSEGFIEFPQKAVESIYNEKQCHRDNTTILSVNLQNYYLCYINSLQLIESPDNSSSI</sequence>
<dbReference type="GO" id="GO:0016020">
    <property type="term" value="C:membrane"/>
    <property type="evidence" value="ECO:0007669"/>
    <property type="project" value="UniProtKB-SubCell"/>
</dbReference>
<keyword evidence="5 9" id="KW-0472">Membrane</keyword>
<proteinExistence type="inferred from homology"/>
<evidence type="ECO:0000256" key="3">
    <source>
        <dbReference type="ARBA" id="ARBA00022801"/>
    </source>
</evidence>
<dbReference type="PROSITE" id="PS51746">
    <property type="entry name" value="PPM_2"/>
    <property type="match status" value="1"/>
</dbReference>
<dbReference type="InParanoid" id="I7MHZ5"/>
<comment type="subcellular location">
    <subcellularLocation>
        <location evidence="1">Membrane</location>
        <topology evidence="1">Peripheral membrane protein</topology>
    </subcellularLocation>
</comment>
<keyword evidence="9" id="KW-0812">Transmembrane</keyword>
<comment type="similarity">
    <text evidence="6">Belongs to the PP2C family.</text>
</comment>
<evidence type="ECO:0000313" key="12">
    <source>
        <dbReference type="Proteomes" id="UP000009168"/>
    </source>
</evidence>
<dbReference type="PROSITE" id="PS01032">
    <property type="entry name" value="PPM_1"/>
    <property type="match status" value="1"/>
</dbReference>
<reference evidence="12" key="1">
    <citation type="journal article" date="2006" name="PLoS Biol.">
        <title>Macronuclear genome sequence of the ciliate Tetrahymena thermophila, a model eukaryote.</title>
        <authorList>
            <person name="Eisen J.A."/>
            <person name="Coyne R.S."/>
            <person name="Wu M."/>
            <person name="Wu D."/>
            <person name="Thiagarajan M."/>
            <person name="Wortman J.R."/>
            <person name="Badger J.H."/>
            <person name="Ren Q."/>
            <person name="Amedeo P."/>
            <person name="Jones K.M."/>
            <person name="Tallon L.J."/>
            <person name="Delcher A.L."/>
            <person name="Salzberg S.L."/>
            <person name="Silva J.C."/>
            <person name="Haas B.J."/>
            <person name="Majoros W.H."/>
            <person name="Farzad M."/>
            <person name="Carlton J.M."/>
            <person name="Smith R.K. Jr."/>
            <person name="Garg J."/>
            <person name="Pearlman R.E."/>
            <person name="Karrer K.M."/>
            <person name="Sun L."/>
            <person name="Manning G."/>
            <person name="Elde N.C."/>
            <person name="Turkewitz A.P."/>
            <person name="Asai D.J."/>
            <person name="Wilkes D.E."/>
            <person name="Wang Y."/>
            <person name="Cai H."/>
            <person name="Collins K."/>
            <person name="Stewart B.A."/>
            <person name="Lee S.R."/>
            <person name="Wilamowska K."/>
            <person name="Weinberg Z."/>
            <person name="Ruzzo W.L."/>
            <person name="Wloga D."/>
            <person name="Gaertig J."/>
            <person name="Frankel J."/>
            <person name="Tsao C.-C."/>
            <person name="Gorovsky M.A."/>
            <person name="Keeling P.J."/>
            <person name="Waller R.F."/>
            <person name="Patron N.J."/>
            <person name="Cherry J.M."/>
            <person name="Stover N.A."/>
            <person name="Krieger C.J."/>
            <person name="del Toro C."/>
            <person name="Ryder H.F."/>
            <person name="Williamson S.C."/>
            <person name="Barbeau R.A."/>
            <person name="Hamilton E.P."/>
            <person name="Orias E."/>
        </authorList>
    </citation>
    <scope>NUCLEOTIDE SEQUENCE [LARGE SCALE GENOMIC DNA]</scope>
    <source>
        <strain evidence="12">SB210</strain>
    </source>
</reference>
<dbReference type="SUPFAM" id="SSF81606">
    <property type="entry name" value="PP2C-like"/>
    <property type="match status" value="1"/>
</dbReference>
<keyword evidence="12" id="KW-1185">Reference proteome</keyword>
<dbReference type="CDD" id="cd00143">
    <property type="entry name" value="PP2Cc"/>
    <property type="match status" value="1"/>
</dbReference>
<keyword evidence="4 6" id="KW-0904">Protein phosphatase</keyword>
<evidence type="ECO:0000256" key="1">
    <source>
        <dbReference type="ARBA" id="ARBA00004170"/>
    </source>
</evidence>
<dbReference type="InterPro" id="IPR001932">
    <property type="entry name" value="PPM-type_phosphatase-like_dom"/>
</dbReference>
<evidence type="ECO:0000313" key="11">
    <source>
        <dbReference type="EMBL" id="EAR90710.2"/>
    </source>
</evidence>
<dbReference type="InterPro" id="IPR036457">
    <property type="entry name" value="PPM-type-like_dom_sf"/>
</dbReference>
<dbReference type="PANTHER" id="PTHR47992">
    <property type="entry name" value="PROTEIN PHOSPHATASE"/>
    <property type="match status" value="1"/>
</dbReference>
<dbReference type="GO" id="GO:0004722">
    <property type="term" value="F:protein serine/threonine phosphatase activity"/>
    <property type="evidence" value="ECO:0007669"/>
    <property type="project" value="InterPro"/>
</dbReference>
<evidence type="ECO:0000256" key="7">
    <source>
        <dbReference type="SAM" id="Coils"/>
    </source>
</evidence>
<organism evidence="11 12">
    <name type="scientific">Tetrahymena thermophila (strain SB210)</name>
    <dbReference type="NCBI Taxonomy" id="312017"/>
    <lineage>
        <taxon>Eukaryota</taxon>
        <taxon>Sar</taxon>
        <taxon>Alveolata</taxon>
        <taxon>Ciliophora</taxon>
        <taxon>Intramacronucleata</taxon>
        <taxon>Oligohymenophorea</taxon>
        <taxon>Hymenostomatida</taxon>
        <taxon>Tetrahymenina</taxon>
        <taxon>Tetrahymenidae</taxon>
        <taxon>Tetrahymena</taxon>
    </lineage>
</organism>
<evidence type="ECO:0000256" key="9">
    <source>
        <dbReference type="SAM" id="Phobius"/>
    </source>
</evidence>
<evidence type="ECO:0000256" key="4">
    <source>
        <dbReference type="ARBA" id="ARBA00022912"/>
    </source>
</evidence>
<dbReference type="InterPro" id="IPR000222">
    <property type="entry name" value="PP2C_BS"/>
</dbReference>
<dbReference type="AlphaFoldDB" id="I7MHZ5"/>
<name>I7MHZ5_TETTS</name>